<proteinExistence type="predicted"/>
<gene>
    <name evidence="1" type="ORF">GOP47_0000866</name>
</gene>
<evidence type="ECO:0000313" key="1">
    <source>
        <dbReference type="EMBL" id="KAI5084697.1"/>
    </source>
</evidence>
<dbReference type="EMBL" id="JABFUD020000001">
    <property type="protein sequence ID" value="KAI5084697.1"/>
    <property type="molecule type" value="Genomic_DNA"/>
</dbReference>
<organism evidence="1 2">
    <name type="scientific">Adiantum capillus-veneris</name>
    <name type="common">Maidenhair fern</name>
    <dbReference type="NCBI Taxonomy" id="13818"/>
    <lineage>
        <taxon>Eukaryota</taxon>
        <taxon>Viridiplantae</taxon>
        <taxon>Streptophyta</taxon>
        <taxon>Embryophyta</taxon>
        <taxon>Tracheophyta</taxon>
        <taxon>Polypodiopsida</taxon>
        <taxon>Polypodiidae</taxon>
        <taxon>Polypodiales</taxon>
        <taxon>Pteridineae</taxon>
        <taxon>Pteridaceae</taxon>
        <taxon>Vittarioideae</taxon>
        <taxon>Adiantum</taxon>
    </lineage>
</organism>
<protein>
    <submittedName>
        <fullName evidence="1">Uncharacterized protein</fullName>
    </submittedName>
</protein>
<dbReference type="Proteomes" id="UP000886520">
    <property type="component" value="Chromosome 1"/>
</dbReference>
<comment type="caution">
    <text evidence="1">The sequence shown here is derived from an EMBL/GenBank/DDBJ whole genome shotgun (WGS) entry which is preliminary data.</text>
</comment>
<evidence type="ECO:0000313" key="2">
    <source>
        <dbReference type="Proteomes" id="UP000886520"/>
    </source>
</evidence>
<dbReference type="AlphaFoldDB" id="A0A9D4ZTB8"/>
<sequence length="103" mass="11687">MHRSRFASNLRISSSPFARADSFVIRLLYLHENKTAASSAKVMEGSSSAVKRVLKNSFRMVPVPGDLENLSEEDVKRMKKRQLQEILKRLGLRRTGNVADLQD</sequence>
<keyword evidence="2" id="KW-1185">Reference proteome</keyword>
<name>A0A9D4ZTB8_ADICA</name>
<reference evidence="1" key="1">
    <citation type="submission" date="2021-01" db="EMBL/GenBank/DDBJ databases">
        <title>Adiantum capillus-veneris genome.</title>
        <authorList>
            <person name="Fang Y."/>
            <person name="Liao Q."/>
        </authorList>
    </citation>
    <scope>NUCLEOTIDE SEQUENCE</scope>
    <source>
        <strain evidence="1">H3</strain>
        <tissue evidence="1">Leaf</tissue>
    </source>
</reference>
<accession>A0A9D4ZTB8</accession>